<evidence type="ECO:0000313" key="2">
    <source>
        <dbReference type="EMBL" id="CAG9328814.1"/>
    </source>
</evidence>
<evidence type="ECO:0000256" key="1">
    <source>
        <dbReference type="SAM" id="MobiDB-lite"/>
    </source>
</evidence>
<organism evidence="2 3">
    <name type="scientific">Blepharisma stoltei</name>
    <dbReference type="NCBI Taxonomy" id="1481888"/>
    <lineage>
        <taxon>Eukaryota</taxon>
        <taxon>Sar</taxon>
        <taxon>Alveolata</taxon>
        <taxon>Ciliophora</taxon>
        <taxon>Postciliodesmatophora</taxon>
        <taxon>Heterotrichea</taxon>
        <taxon>Heterotrichida</taxon>
        <taxon>Blepharismidae</taxon>
        <taxon>Blepharisma</taxon>
    </lineage>
</organism>
<name>A0AAU9JPI2_9CILI</name>
<comment type="caution">
    <text evidence="2">The sequence shown here is derived from an EMBL/GenBank/DDBJ whole genome shotgun (WGS) entry which is preliminary data.</text>
</comment>
<dbReference type="EMBL" id="CAJZBQ010000046">
    <property type="protein sequence ID" value="CAG9328814.1"/>
    <property type="molecule type" value="Genomic_DNA"/>
</dbReference>
<feature type="region of interest" description="Disordered" evidence="1">
    <location>
        <begin position="1"/>
        <end position="29"/>
    </location>
</feature>
<dbReference type="AlphaFoldDB" id="A0AAU9JPI2"/>
<reference evidence="2" key="1">
    <citation type="submission" date="2021-09" db="EMBL/GenBank/DDBJ databases">
        <authorList>
            <consortium name="AG Swart"/>
            <person name="Singh M."/>
            <person name="Singh A."/>
            <person name="Seah K."/>
            <person name="Emmerich C."/>
        </authorList>
    </citation>
    <scope>NUCLEOTIDE SEQUENCE</scope>
    <source>
        <strain evidence="2">ATCC30299</strain>
    </source>
</reference>
<feature type="region of interest" description="Disordered" evidence="1">
    <location>
        <begin position="48"/>
        <end position="81"/>
    </location>
</feature>
<evidence type="ECO:0000313" key="3">
    <source>
        <dbReference type="Proteomes" id="UP001162131"/>
    </source>
</evidence>
<sequence>MNSKPKLIKDILTPKQPPKRSKNSPIKSSPRVLQHIYANLRAIPHILSQDHSTNRNSIHKTKKEQLSIHSNSSTKSNQSFSNYSENSKILSEYLNSESYSALTKAEPAQRKRIPSSYRSSMQIDNLYAQENIKINKNPNFRASKSPVEKAYSAENKLIMIEFNPVRFVESMETEIDVDFVPIIPVNPPQSVLRSIIQVVATMPTEKDLEASNE</sequence>
<accession>A0AAU9JPI2</accession>
<feature type="compositionally biased region" description="Low complexity" evidence="1">
    <location>
        <begin position="67"/>
        <end position="81"/>
    </location>
</feature>
<proteinExistence type="predicted"/>
<keyword evidence="3" id="KW-1185">Reference proteome</keyword>
<dbReference type="Proteomes" id="UP001162131">
    <property type="component" value="Unassembled WGS sequence"/>
</dbReference>
<protein>
    <submittedName>
        <fullName evidence="2">Uncharacterized protein</fullName>
    </submittedName>
</protein>
<gene>
    <name evidence="2" type="ORF">BSTOLATCC_MIC46804</name>
</gene>